<proteinExistence type="predicted"/>
<protein>
    <submittedName>
        <fullName evidence="1">Uncharacterized protein</fullName>
    </submittedName>
</protein>
<organism evidence="1">
    <name type="scientific">marine sediment metagenome</name>
    <dbReference type="NCBI Taxonomy" id="412755"/>
    <lineage>
        <taxon>unclassified sequences</taxon>
        <taxon>metagenomes</taxon>
        <taxon>ecological metagenomes</taxon>
    </lineage>
</organism>
<feature type="non-terminal residue" evidence="1">
    <location>
        <position position="1"/>
    </location>
</feature>
<name>X1VL16_9ZZZZ</name>
<reference evidence="1" key="1">
    <citation type="journal article" date="2014" name="Front. Microbiol.">
        <title>High frequency of phylogenetically diverse reductive dehalogenase-homologous genes in deep subseafloor sedimentary metagenomes.</title>
        <authorList>
            <person name="Kawai M."/>
            <person name="Futagami T."/>
            <person name="Toyoda A."/>
            <person name="Takaki Y."/>
            <person name="Nishi S."/>
            <person name="Hori S."/>
            <person name="Arai W."/>
            <person name="Tsubouchi T."/>
            <person name="Morono Y."/>
            <person name="Uchiyama I."/>
            <person name="Ito T."/>
            <person name="Fujiyama A."/>
            <person name="Inagaki F."/>
            <person name="Takami H."/>
        </authorList>
    </citation>
    <scope>NUCLEOTIDE SEQUENCE</scope>
    <source>
        <strain evidence="1">Expedition CK06-06</strain>
    </source>
</reference>
<gene>
    <name evidence="1" type="ORF">S12H4_50800</name>
</gene>
<accession>X1VL16</accession>
<sequence length="35" mass="3866">VQKCALTNIFRARWGLASKDELPGDVYDKVMAGVL</sequence>
<dbReference type="EMBL" id="BARW01032036">
    <property type="protein sequence ID" value="GAJ08875.1"/>
    <property type="molecule type" value="Genomic_DNA"/>
</dbReference>
<dbReference type="AlphaFoldDB" id="X1VL16"/>
<evidence type="ECO:0000313" key="1">
    <source>
        <dbReference type="EMBL" id="GAJ08875.1"/>
    </source>
</evidence>
<comment type="caution">
    <text evidence="1">The sequence shown here is derived from an EMBL/GenBank/DDBJ whole genome shotgun (WGS) entry which is preliminary data.</text>
</comment>